<dbReference type="RefSeq" id="WP_145088337.1">
    <property type="nucleotide sequence ID" value="NZ_CP036274.1"/>
</dbReference>
<protein>
    <submittedName>
        <fullName evidence="1">Uncharacterized protein</fullName>
    </submittedName>
</protein>
<evidence type="ECO:0000313" key="2">
    <source>
        <dbReference type="Proteomes" id="UP000315017"/>
    </source>
</evidence>
<evidence type="ECO:0000313" key="1">
    <source>
        <dbReference type="EMBL" id="QDU27477.1"/>
    </source>
</evidence>
<reference evidence="1 2" key="1">
    <citation type="submission" date="2019-02" db="EMBL/GenBank/DDBJ databases">
        <title>Deep-cultivation of Planctomycetes and their phenomic and genomic characterization uncovers novel biology.</title>
        <authorList>
            <person name="Wiegand S."/>
            <person name="Jogler M."/>
            <person name="Boedeker C."/>
            <person name="Pinto D."/>
            <person name="Vollmers J."/>
            <person name="Rivas-Marin E."/>
            <person name="Kohn T."/>
            <person name="Peeters S.H."/>
            <person name="Heuer A."/>
            <person name="Rast P."/>
            <person name="Oberbeckmann S."/>
            <person name="Bunk B."/>
            <person name="Jeske O."/>
            <person name="Meyerdierks A."/>
            <person name="Storesund J.E."/>
            <person name="Kallscheuer N."/>
            <person name="Luecker S."/>
            <person name="Lage O.M."/>
            <person name="Pohl T."/>
            <person name="Merkel B.J."/>
            <person name="Hornburger P."/>
            <person name="Mueller R.-W."/>
            <person name="Bruemmer F."/>
            <person name="Labrenz M."/>
            <person name="Spormann A.M."/>
            <person name="Op den Camp H."/>
            <person name="Overmann J."/>
            <person name="Amann R."/>
            <person name="Jetten M.S.M."/>
            <person name="Mascher T."/>
            <person name="Medema M.H."/>
            <person name="Devos D.P."/>
            <person name="Kaster A.-K."/>
            <person name="Ovreas L."/>
            <person name="Rohde M."/>
            <person name="Galperin M.Y."/>
            <person name="Jogler C."/>
        </authorList>
    </citation>
    <scope>NUCLEOTIDE SEQUENCE [LARGE SCALE GENOMIC DNA]</scope>
    <source>
        <strain evidence="1 2">ETA_A8</strain>
    </source>
</reference>
<organism evidence="1 2">
    <name type="scientific">Anatilimnocola aggregata</name>
    <dbReference type="NCBI Taxonomy" id="2528021"/>
    <lineage>
        <taxon>Bacteria</taxon>
        <taxon>Pseudomonadati</taxon>
        <taxon>Planctomycetota</taxon>
        <taxon>Planctomycetia</taxon>
        <taxon>Pirellulales</taxon>
        <taxon>Pirellulaceae</taxon>
        <taxon>Anatilimnocola</taxon>
    </lineage>
</organism>
<dbReference type="EMBL" id="CP036274">
    <property type="protein sequence ID" value="QDU27477.1"/>
    <property type="molecule type" value="Genomic_DNA"/>
</dbReference>
<accession>A0A517YB60</accession>
<sequence length="62" mass="7353">MRLPGQIPKAETRAVYLRMTPELVAWLDQEAKRQRRSRAFVISQAVRLMRAWVKELEDQRTA</sequence>
<keyword evidence="2" id="KW-1185">Reference proteome</keyword>
<gene>
    <name evidence="1" type="ORF">ETAA8_25650</name>
</gene>
<dbReference type="OrthoDB" id="5298181at2"/>
<name>A0A517YB60_9BACT</name>
<proteinExistence type="predicted"/>
<dbReference type="KEGG" id="aagg:ETAA8_25650"/>
<dbReference type="AlphaFoldDB" id="A0A517YB60"/>
<dbReference type="Proteomes" id="UP000315017">
    <property type="component" value="Chromosome"/>
</dbReference>